<proteinExistence type="predicted"/>
<reference evidence="3" key="2">
    <citation type="submission" date="2015-01" db="EMBL/GenBank/DDBJ databases">
        <title>Evolutionary Origins and Diversification of the Mycorrhizal Mutualists.</title>
        <authorList>
            <consortium name="DOE Joint Genome Institute"/>
            <consortium name="Mycorrhizal Genomics Consortium"/>
            <person name="Kohler A."/>
            <person name="Kuo A."/>
            <person name="Nagy L.G."/>
            <person name="Floudas D."/>
            <person name="Copeland A."/>
            <person name="Barry K.W."/>
            <person name="Cichocki N."/>
            <person name="Veneault-Fourrey C."/>
            <person name="LaButti K."/>
            <person name="Lindquist E.A."/>
            <person name="Lipzen A."/>
            <person name="Lundell T."/>
            <person name="Morin E."/>
            <person name="Murat C."/>
            <person name="Riley R."/>
            <person name="Ohm R."/>
            <person name="Sun H."/>
            <person name="Tunlid A."/>
            <person name="Henrissat B."/>
            <person name="Grigoriev I.V."/>
            <person name="Hibbett D.S."/>
            <person name="Martin F."/>
        </authorList>
    </citation>
    <scope>NUCLEOTIDE SEQUENCE [LARGE SCALE GENOMIC DNA]</scope>
    <source>
        <strain evidence="3">MUT 4182</strain>
    </source>
</reference>
<reference evidence="2 3" key="1">
    <citation type="submission" date="2014-04" db="EMBL/GenBank/DDBJ databases">
        <authorList>
            <consortium name="DOE Joint Genome Institute"/>
            <person name="Kuo A."/>
            <person name="Girlanda M."/>
            <person name="Perotto S."/>
            <person name="Kohler A."/>
            <person name="Nagy L.G."/>
            <person name="Floudas D."/>
            <person name="Copeland A."/>
            <person name="Barry K.W."/>
            <person name="Cichocki N."/>
            <person name="Veneault-Fourrey C."/>
            <person name="LaButti K."/>
            <person name="Lindquist E.A."/>
            <person name="Lipzen A."/>
            <person name="Lundell T."/>
            <person name="Morin E."/>
            <person name="Murat C."/>
            <person name="Sun H."/>
            <person name="Tunlid A."/>
            <person name="Henrissat B."/>
            <person name="Grigoriev I.V."/>
            <person name="Hibbett D.S."/>
            <person name="Martin F."/>
            <person name="Nordberg H.P."/>
            <person name="Cantor M.N."/>
            <person name="Hua S.X."/>
        </authorList>
    </citation>
    <scope>NUCLEOTIDE SEQUENCE [LARGE SCALE GENOMIC DNA]</scope>
    <source>
        <strain evidence="2 3">MUT 4182</strain>
    </source>
</reference>
<dbReference type="EMBL" id="KN823624">
    <property type="protein sequence ID" value="KIO16238.1"/>
    <property type="molecule type" value="Genomic_DNA"/>
</dbReference>
<name>A0A0C3K472_9AGAM</name>
<dbReference type="SUPFAM" id="SSF52047">
    <property type="entry name" value="RNI-like"/>
    <property type="match status" value="1"/>
</dbReference>
<dbReference type="AlphaFoldDB" id="A0A0C3K472"/>
<sequence length="489" mass="53848">MKISRNINSLPNELLSKIFLLAISPQGAHTDLCRLILVCRLWKEHVEDSALLWVDISARGGRAYVRRALEKSKASMINLHYPAYSEPHIELGSFMTEAGPHIARWRSLEITTRQSPPQSLERTLGPLTTAQAPSLESLWLSLSARGHSVSRNTITLFNGASAPSTLKYLTLDRAQVALEPLGLSSLVSLILSRVSNVSTTQILQIVRNSPWLETLSLEANPGLVGIGSQLSAIPPIALPKLGTLTLEWIDHEGANCILSTIRIPNRRCVYICDDFSEVSAPSVLLTPTIAHILDTTIPNPDPQFFDIKVKVEDYDGCTVQVRGMDLELYVDGEHQIQEILGWLAEGLRSEAAACPVQLTLDCSDMDPVRLVEVPSPLVIKQLSISESLLRSLLQSPRVAMFQPPKPTSSGSLLAQVENLSVKFGTIESQEEFIAVLRGRYEEATSGKETESEGPMTLKSVELRGRPRAEGLVEKLRGILVEVNVFWDSE</sequence>
<dbReference type="SUPFAM" id="SSF81383">
    <property type="entry name" value="F-box domain"/>
    <property type="match status" value="1"/>
</dbReference>
<dbReference type="InterPro" id="IPR036047">
    <property type="entry name" value="F-box-like_dom_sf"/>
</dbReference>
<dbReference type="PROSITE" id="PS50181">
    <property type="entry name" value="FBOX"/>
    <property type="match status" value="1"/>
</dbReference>
<protein>
    <recommendedName>
        <fullName evidence="1">F-box domain-containing protein</fullName>
    </recommendedName>
</protein>
<evidence type="ECO:0000259" key="1">
    <source>
        <dbReference type="PROSITE" id="PS50181"/>
    </source>
</evidence>
<dbReference type="Proteomes" id="UP000054248">
    <property type="component" value="Unassembled WGS sequence"/>
</dbReference>
<dbReference type="Gene3D" id="3.80.10.10">
    <property type="entry name" value="Ribonuclease Inhibitor"/>
    <property type="match status" value="1"/>
</dbReference>
<dbReference type="Gene3D" id="1.20.1280.50">
    <property type="match status" value="1"/>
</dbReference>
<evidence type="ECO:0000313" key="3">
    <source>
        <dbReference type="Proteomes" id="UP000054248"/>
    </source>
</evidence>
<dbReference type="Pfam" id="PF12937">
    <property type="entry name" value="F-box-like"/>
    <property type="match status" value="1"/>
</dbReference>
<evidence type="ECO:0000313" key="2">
    <source>
        <dbReference type="EMBL" id="KIO16238.1"/>
    </source>
</evidence>
<accession>A0A0C3K472</accession>
<dbReference type="OrthoDB" id="3352270at2759"/>
<keyword evidence="3" id="KW-1185">Reference proteome</keyword>
<organism evidence="2 3">
    <name type="scientific">Tulasnella calospora MUT 4182</name>
    <dbReference type="NCBI Taxonomy" id="1051891"/>
    <lineage>
        <taxon>Eukaryota</taxon>
        <taxon>Fungi</taxon>
        <taxon>Dikarya</taxon>
        <taxon>Basidiomycota</taxon>
        <taxon>Agaricomycotina</taxon>
        <taxon>Agaricomycetes</taxon>
        <taxon>Cantharellales</taxon>
        <taxon>Tulasnellaceae</taxon>
        <taxon>Tulasnella</taxon>
    </lineage>
</organism>
<gene>
    <name evidence="2" type="ORF">M407DRAFT_34118</name>
</gene>
<dbReference type="HOGENOM" id="CLU_034965_0_0_1"/>
<feature type="domain" description="F-box" evidence="1">
    <location>
        <begin position="4"/>
        <end position="56"/>
    </location>
</feature>
<dbReference type="InterPro" id="IPR001810">
    <property type="entry name" value="F-box_dom"/>
</dbReference>
<dbReference type="InterPro" id="IPR032675">
    <property type="entry name" value="LRR_dom_sf"/>
</dbReference>